<evidence type="ECO:0000313" key="2">
    <source>
        <dbReference type="EMBL" id="RHW33783.1"/>
    </source>
</evidence>
<accession>A0A417YKV9</accession>
<protein>
    <recommendedName>
        <fullName evidence="4">YlaH-like protein</fullName>
    </recommendedName>
</protein>
<keyword evidence="3" id="KW-1185">Reference proteome</keyword>
<dbReference type="Proteomes" id="UP000285456">
    <property type="component" value="Unassembled WGS sequence"/>
</dbReference>
<name>A0A417YKV9_9BACI</name>
<feature type="transmembrane region" description="Helical" evidence="1">
    <location>
        <begin position="50"/>
        <end position="69"/>
    </location>
</feature>
<dbReference type="Pfam" id="PF14036">
    <property type="entry name" value="YlaH"/>
    <property type="match status" value="1"/>
</dbReference>
<keyword evidence="1" id="KW-0812">Transmembrane</keyword>
<reference evidence="2 3" key="1">
    <citation type="journal article" date="2007" name="Int. J. Syst. Evol. Microbiol.">
        <title>Oceanobacillus profundus sp. nov., isolated from a deep-sea sediment core.</title>
        <authorList>
            <person name="Kim Y.G."/>
            <person name="Choi D.H."/>
            <person name="Hyun S."/>
            <person name="Cho B.C."/>
        </authorList>
    </citation>
    <scope>NUCLEOTIDE SEQUENCE [LARGE SCALE GENOMIC DNA]</scope>
    <source>
        <strain evidence="2 3">DSM 18246</strain>
    </source>
</reference>
<organism evidence="2 3">
    <name type="scientific">Oceanobacillus profundus</name>
    <dbReference type="NCBI Taxonomy" id="372463"/>
    <lineage>
        <taxon>Bacteria</taxon>
        <taxon>Bacillati</taxon>
        <taxon>Bacillota</taxon>
        <taxon>Bacilli</taxon>
        <taxon>Bacillales</taxon>
        <taxon>Bacillaceae</taxon>
        <taxon>Oceanobacillus</taxon>
    </lineage>
</organism>
<sequence length="101" mass="12022">MDGFRFVFDFVVEKNGVENIFWIFYVMNFILCAIAYELGFARKLPPLKKLFVYILLLIGTYILTIFTTVMRMPTIESLIVIIFILAVYRIRLHYQRKADNK</sequence>
<dbReference type="AlphaFoldDB" id="A0A417YKV9"/>
<comment type="caution">
    <text evidence="2">The sequence shown here is derived from an EMBL/GenBank/DDBJ whole genome shotgun (WGS) entry which is preliminary data.</text>
</comment>
<dbReference type="EMBL" id="QWEH01000003">
    <property type="protein sequence ID" value="RHW33783.1"/>
    <property type="molecule type" value="Genomic_DNA"/>
</dbReference>
<gene>
    <name evidence="2" type="ORF">D1B32_06980</name>
</gene>
<feature type="transmembrane region" description="Helical" evidence="1">
    <location>
        <begin position="20"/>
        <end position="38"/>
    </location>
</feature>
<dbReference type="InterPro" id="IPR025620">
    <property type="entry name" value="YlaH"/>
</dbReference>
<feature type="transmembrane region" description="Helical" evidence="1">
    <location>
        <begin position="75"/>
        <end position="92"/>
    </location>
</feature>
<keyword evidence="1" id="KW-0472">Membrane</keyword>
<evidence type="ECO:0008006" key="4">
    <source>
        <dbReference type="Google" id="ProtNLM"/>
    </source>
</evidence>
<keyword evidence="1" id="KW-1133">Transmembrane helix</keyword>
<dbReference type="OrthoDB" id="2680377at2"/>
<proteinExistence type="predicted"/>
<evidence type="ECO:0000313" key="3">
    <source>
        <dbReference type="Proteomes" id="UP000285456"/>
    </source>
</evidence>
<dbReference type="RefSeq" id="WP_118888975.1">
    <property type="nucleotide sequence ID" value="NZ_JAUOPF010000007.1"/>
</dbReference>
<evidence type="ECO:0000256" key="1">
    <source>
        <dbReference type="SAM" id="Phobius"/>
    </source>
</evidence>